<feature type="region of interest" description="Disordered" evidence="1">
    <location>
        <begin position="389"/>
        <end position="508"/>
    </location>
</feature>
<feature type="region of interest" description="Disordered" evidence="1">
    <location>
        <begin position="1"/>
        <end position="56"/>
    </location>
</feature>
<dbReference type="AlphaFoldDB" id="A0AAE9EM19"/>
<accession>A0AAE9EM19</accession>
<dbReference type="Proteomes" id="UP000829354">
    <property type="component" value="Chromosome III"/>
</dbReference>
<evidence type="ECO:0000313" key="3">
    <source>
        <dbReference type="Proteomes" id="UP000829354"/>
    </source>
</evidence>
<dbReference type="EMBL" id="CP092622">
    <property type="protein sequence ID" value="UMM25036.1"/>
    <property type="molecule type" value="Genomic_DNA"/>
</dbReference>
<evidence type="ECO:0000313" key="2">
    <source>
        <dbReference type="EMBL" id="UMM25036.1"/>
    </source>
</evidence>
<feature type="region of interest" description="Disordered" evidence="1">
    <location>
        <begin position="322"/>
        <end position="352"/>
    </location>
</feature>
<feature type="compositionally biased region" description="Basic and acidic residues" evidence="1">
    <location>
        <begin position="333"/>
        <end position="344"/>
    </location>
</feature>
<gene>
    <name evidence="2" type="ORF">L5515_005015</name>
</gene>
<feature type="compositionally biased region" description="Basic and acidic residues" evidence="1">
    <location>
        <begin position="21"/>
        <end position="31"/>
    </location>
</feature>
<feature type="compositionally biased region" description="Low complexity" evidence="1">
    <location>
        <begin position="394"/>
        <end position="405"/>
    </location>
</feature>
<reference evidence="2 3" key="1">
    <citation type="submission" date="2022-04" db="EMBL/GenBank/DDBJ databases">
        <title>Chromosome-level reference genomes for two strains of Caenorhabditis briggsae: an improved platform for comparative genomics.</title>
        <authorList>
            <person name="Stevens L."/>
            <person name="Andersen E."/>
        </authorList>
    </citation>
    <scope>NUCLEOTIDE SEQUENCE [LARGE SCALE GENOMIC DNA]</scope>
    <source>
        <strain evidence="2">VX34</strain>
        <tissue evidence="2">Whole-organism</tissue>
    </source>
</reference>
<sequence>MPKPTSSVTTRDTKVPPQGENADKEPERMDTQDEMTIDEGAQKPMEAKKHQEYPQYRRPRPPIVEVALATTNKYVVYFKEWLLRRSRGTYTGAFSATKGNNWCRVCGCNLFGYPIDEHQPDQCPLAILPWRELLAFQAVNSASYCPYCTSRSAHHTRCNQQSPCSNCKTGGHQAFQKLCKVATNSVEEQRKMANEDRLTHYLRVRTLLKEGKLTYWMPGDDMLWHYVPGSIKMADQIRGWNFYTDPEKQTSYDAQMEQRYLQKFRYRDLVTPEADAAHTNDLPMFQPDEMDLVEDIADEIDYARFQRIPLNRRGDGITYVTPFNQRQRLRHRKSEEREERKKQLQQDGNHNQAEIEYELYDESNSSDGWRQTEYLIDGWEIGNNIPQQPQVQVSTNGTSSSSKSTADTEAKKDKECTSDAEKAQASHSSEEKEEIPVPPATIPKPPIIVPKAIPVDNRKPSSSRYTVATKSSSNAEYSKPKEQSPNSSSETYNKWFSAEDAPKGQTKEKEMRVEEANSSLRAHGTIGSELRMLRTKAIHLEAASKLAIPWTEEAIQSRLTTLSFLLTGENVEFATSVSKSTPQNGRNYAGYLQRTASLLSDIRVEGSEVRVIFSPCDHEVLRTVTGHTLYLPTISKYESYGSKYWIKMATANWTNLTKWISKDS</sequence>
<feature type="compositionally biased region" description="Polar residues" evidence="1">
    <location>
        <begin position="1"/>
        <end position="10"/>
    </location>
</feature>
<feature type="compositionally biased region" description="Polar residues" evidence="1">
    <location>
        <begin position="483"/>
        <end position="494"/>
    </location>
</feature>
<evidence type="ECO:0000256" key="1">
    <source>
        <dbReference type="SAM" id="MobiDB-lite"/>
    </source>
</evidence>
<keyword evidence="3" id="KW-1185">Reference proteome</keyword>
<name>A0AAE9EM19_CAEBR</name>
<organism evidence="2 3">
    <name type="scientific">Caenorhabditis briggsae</name>
    <dbReference type="NCBI Taxonomy" id="6238"/>
    <lineage>
        <taxon>Eukaryota</taxon>
        <taxon>Metazoa</taxon>
        <taxon>Ecdysozoa</taxon>
        <taxon>Nematoda</taxon>
        <taxon>Chromadorea</taxon>
        <taxon>Rhabditida</taxon>
        <taxon>Rhabditina</taxon>
        <taxon>Rhabditomorpha</taxon>
        <taxon>Rhabditoidea</taxon>
        <taxon>Rhabditidae</taxon>
        <taxon>Peloderinae</taxon>
        <taxon>Caenorhabditis</taxon>
    </lineage>
</organism>
<feature type="compositionally biased region" description="Polar residues" evidence="1">
    <location>
        <begin position="460"/>
        <end position="476"/>
    </location>
</feature>
<proteinExistence type="predicted"/>
<protein>
    <submittedName>
        <fullName evidence="2">Uncharacterized protein</fullName>
    </submittedName>
</protein>
<feature type="compositionally biased region" description="Basic and acidic residues" evidence="1">
    <location>
        <begin position="406"/>
        <end position="430"/>
    </location>
</feature>
<feature type="compositionally biased region" description="Pro residues" evidence="1">
    <location>
        <begin position="436"/>
        <end position="448"/>
    </location>
</feature>